<accession>A0A318U8S3</accession>
<organism evidence="1 2">
    <name type="scientific">Metamycoplasma alkalescens</name>
    <dbReference type="NCBI Taxonomy" id="45363"/>
    <lineage>
        <taxon>Bacteria</taxon>
        <taxon>Bacillati</taxon>
        <taxon>Mycoplasmatota</taxon>
        <taxon>Mycoplasmoidales</taxon>
        <taxon>Metamycoplasmataceae</taxon>
        <taxon>Metamycoplasma</taxon>
    </lineage>
</organism>
<dbReference type="RefSeq" id="WP_110858434.1">
    <property type="nucleotide sequence ID" value="NZ_LS991949.1"/>
</dbReference>
<dbReference type="EMBL" id="QKLP01000012">
    <property type="protein sequence ID" value="PYF42248.1"/>
    <property type="molecule type" value="Genomic_DNA"/>
</dbReference>
<sequence>MSIKKILETEIAQSWNPQPGGQINFENIKLSELQNTMLLKHFVSKSLIMEASKDINIVASDAKSVKFSNLLGGTKKIKSSLGTGPFDKYSISKPITIDWDEPYVFREGLPAYAINNFPATVAEKLVAFVEQDSKDFERLGFSKLEAAAKSNKTFRPIEIDTATATGEQLYAQIVQAADAITQLVDKKAGIDLIDANKIVIFARPDVLTKISIYAMKGDHTTTSVNLGSYALGTLGGYTTYACPFLKETSVIITTTNSMANARRIIAANAGKIDNLSNDLGAYLETSFISGVVLDMIPTAIINKKVEIA</sequence>
<evidence type="ECO:0000313" key="2">
    <source>
        <dbReference type="Proteomes" id="UP000247715"/>
    </source>
</evidence>
<dbReference type="AlphaFoldDB" id="A0A318U8S3"/>
<evidence type="ECO:0000313" key="1">
    <source>
        <dbReference type="EMBL" id="PYF42248.1"/>
    </source>
</evidence>
<dbReference type="Proteomes" id="UP000247715">
    <property type="component" value="Unassembled WGS sequence"/>
</dbReference>
<gene>
    <name evidence="1" type="ORF">BCF88_1128</name>
</gene>
<reference evidence="1 2" key="1">
    <citation type="submission" date="2018-06" db="EMBL/GenBank/DDBJ databases">
        <title>Genomic Encyclopedia of Archaeal and Bacterial Type Strains, Phase II (KMG-II): from individual species to whole genera.</title>
        <authorList>
            <person name="Goeker M."/>
        </authorList>
    </citation>
    <scope>NUCLEOTIDE SEQUENCE [LARGE SCALE GENOMIC DNA]</scope>
    <source>
        <strain evidence="1 2">ATCC 29103</strain>
    </source>
</reference>
<protein>
    <submittedName>
        <fullName evidence="1">Uncharacterized protein</fullName>
    </submittedName>
</protein>
<comment type="caution">
    <text evidence="1">The sequence shown here is derived from an EMBL/GenBank/DDBJ whole genome shotgun (WGS) entry which is preliminary data.</text>
</comment>
<name>A0A318U8S3_9BACT</name>
<proteinExistence type="predicted"/>